<accession>A0A1V9Y2R1</accession>
<keyword evidence="2" id="KW-0418">Kinase</keyword>
<dbReference type="Pfam" id="PF07714">
    <property type="entry name" value="PK_Tyr_Ser-Thr"/>
    <property type="match status" value="1"/>
</dbReference>
<dbReference type="GO" id="GO:0004714">
    <property type="term" value="F:transmembrane receptor protein tyrosine kinase activity"/>
    <property type="evidence" value="ECO:0007669"/>
    <property type="project" value="TreeGrafter"/>
</dbReference>
<dbReference type="InterPro" id="IPR000719">
    <property type="entry name" value="Prot_kinase_dom"/>
</dbReference>
<evidence type="ECO:0000259" key="1">
    <source>
        <dbReference type="PROSITE" id="PS50011"/>
    </source>
</evidence>
<dbReference type="GO" id="GO:0005524">
    <property type="term" value="F:ATP binding"/>
    <property type="evidence" value="ECO:0007669"/>
    <property type="project" value="InterPro"/>
</dbReference>
<reference evidence="2 3" key="1">
    <citation type="journal article" date="2017" name="Gigascience">
        <title>Draft genome of the honey bee ectoparasitic mite, Tropilaelaps mercedesae, is shaped by the parasitic life history.</title>
        <authorList>
            <person name="Dong X."/>
            <person name="Armstrong S.D."/>
            <person name="Xia D."/>
            <person name="Makepeace B.L."/>
            <person name="Darby A.C."/>
            <person name="Kadowaki T."/>
        </authorList>
    </citation>
    <scope>NUCLEOTIDE SEQUENCE [LARGE SCALE GENOMIC DNA]</scope>
    <source>
        <strain evidence="2">Wuxi-XJTLU</strain>
    </source>
</reference>
<dbReference type="AlphaFoldDB" id="A0A1V9Y2R1"/>
<comment type="caution">
    <text evidence="2">The sequence shown here is derived from an EMBL/GenBank/DDBJ whole genome shotgun (WGS) entry which is preliminary data.</text>
</comment>
<proteinExistence type="predicted"/>
<dbReference type="PANTHER" id="PTHR24416:SF617">
    <property type="entry name" value="RET ONCOGENE, ISOFORM A"/>
    <property type="match status" value="1"/>
</dbReference>
<dbReference type="SUPFAM" id="SSF56112">
    <property type="entry name" value="Protein kinase-like (PK-like)"/>
    <property type="match status" value="1"/>
</dbReference>
<sequence length="111" mass="12757">MPMRFSNHSFNACQSPRRPRAGRNANVLCVCSVFSTIYHRDCLHGLLLLIQLDLLSDLLPTDHVIKISDFGLSRDVYEGDTYLKRSRQKVPVKWMALESLEDQIYTTKSDV</sequence>
<keyword evidence="3" id="KW-1185">Reference proteome</keyword>
<evidence type="ECO:0000313" key="2">
    <source>
        <dbReference type="EMBL" id="OQR79995.1"/>
    </source>
</evidence>
<dbReference type="GO" id="GO:0007169">
    <property type="term" value="P:cell surface receptor protein tyrosine kinase signaling pathway"/>
    <property type="evidence" value="ECO:0007669"/>
    <property type="project" value="TreeGrafter"/>
</dbReference>
<dbReference type="InterPro" id="IPR001245">
    <property type="entry name" value="Ser-Thr/Tyr_kinase_cat_dom"/>
</dbReference>
<dbReference type="GO" id="GO:0005886">
    <property type="term" value="C:plasma membrane"/>
    <property type="evidence" value="ECO:0007669"/>
    <property type="project" value="TreeGrafter"/>
</dbReference>
<dbReference type="PANTHER" id="PTHR24416">
    <property type="entry name" value="TYROSINE-PROTEIN KINASE RECEPTOR"/>
    <property type="match status" value="1"/>
</dbReference>
<organism evidence="2 3">
    <name type="scientific">Tropilaelaps mercedesae</name>
    <dbReference type="NCBI Taxonomy" id="418985"/>
    <lineage>
        <taxon>Eukaryota</taxon>
        <taxon>Metazoa</taxon>
        <taxon>Ecdysozoa</taxon>
        <taxon>Arthropoda</taxon>
        <taxon>Chelicerata</taxon>
        <taxon>Arachnida</taxon>
        <taxon>Acari</taxon>
        <taxon>Parasitiformes</taxon>
        <taxon>Mesostigmata</taxon>
        <taxon>Gamasina</taxon>
        <taxon>Dermanyssoidea</taxon>
        <taxon>Laelapidae</taxon>
        <taxon>Tropilaelaps</taxon>
    </lineage>
</organism>
<dbReference type="InterPro" id="IPR050122">
    <property type="entry name" value="RTK"/>
</dbReference>
<dbReference type="InParanoid" id="A0A1V9Y2R1"/>
<feature type="domain" description="Protein kinase" evidence="1">
    <location>
        <begin position="1"/>
        <end position="111"/>
    </location>
</feature>
<name>A0A1V9Y2R1_9ACAR</name>
<dbReference type="InterPro" id="IPR011009">
    <property type="entry name" value="Kinase-like_dom_sf"/>
</dbReference>
<evidence type="ECO:0000313" key="3">
    <source>
        <dbReference type="Proteomes" id="UP000192247"/>
    </source>
</evidence>
<dbReference type="STRING" id="418985.A0A1V9Y2R1"/>
<dbReference type="GO" id="GO:0043235">
    <property type="term" value="C:receptor complex"/>
    <property type="evidence" value="ECO:0007669"/>
    <property type="project" value="TreeGrafter"/>
</dbReference>
<dbReference type="PROSITE" id="PS50011">
    <property type="entry name" value="PROTEIN_KINASE_DOM"/>
    <property type="match status" value="1"/>
</dbReference>
<dbReference type="Proteomes" id="UP000192247">
    <property type="component" value="Unassembled WGS sequence"/>
</dbReference>
<dbReference type="EMBL" id="MNPL01000461">
    <property type="protein sequence ID" value="OQR79995.1"/>
    <property type="molecule type" value="Genomic_DNA"/>
</dbReference>
<dbReference type="Gene3D" id="1.10.510.10">
    <property type="entry name" value="Transferase(Phosphotransferase) domain 1"/>
    <property type="match status" value="1"/>
</dbReference>
<dbReference type="OrthoDB" id="3256376at2759"/>
<protein>
    <submittedName>
        <fullName evidence="2">Proto-oncogene tyrosine-protein kinase receptor Ret-like</fullName>
    </submittedName>
</protein>
<keyword evidence="2" id="KW-0808">Transferase</keyword>
<keyword evidence="2" id="KW-0675">Receptor</keyword>
<gene>
    <name evidence="2" type="ORF">BIW11_02464</name>
</gene>